<organism evidence="4 5">
    <name type="scientific">Congzhengia minquanensis</name>
    <dbReference type="NCBI Taxonomy" id="2763657"/>
    <lineage>
        <taxon>Bacteria</taxon>
        <taxon>Bacillati</taxon>
        <taxon>Bacillota</taxon>
        <taxon>Clostridia</taxon>
        <taxon>Eubacteriales</taxon>
        <taxon>Oscillospiraceae</taxon>
        <taxon>Congzhengia</taxon>
    </lineage>
</organism>
<feature type="binding site" evidence="3">
    <location>
        <position position="136"/>
    </location>
    <ligand>
        <name>Fe cation</name>
        <dbReference type="ChEBI" id="CHEBI:24875"/>
    </ligand>
</feature>
<dbReference type="PANTHER" id="PTHR10458:SF22">
    <property type="entry name" value="PEPTIDE DEFORMYLASE"/>
    <property type="match status" value="1"/>
</dbReference>
<dbReference type="EC" id="3.5.1.88" evidence="3"/>
<dbReference type="GO" id="GO:0046872">
    <property type="term" value="F:metal ion binding"/>
    <property type="evidence" value="ECO:0007669"/>
    <property type="project" value="UniProtKB-KW"/>
</dbReference>
<dbReference type="Pfam" id="PF01327">
    <property type="entry name" value="Pep_deformylase"/>
    <property type="match status" value="1"/>
</dbReference>
<dbReference type="SUPFAM" id="SSF56420">
    <property type="entry name" value="Peptide deformylase"/>
    <property type="match status" value="1"/>
</dbReference>
<keyword evidence="3" id="KW-0479">Metal-binding</keyword>
<evidence type="ECO:0000256" key="1">
    <source>
        <dbReference type="ARBA" id="ARBA00010759"/>
    </source>
</evidence>
<dbReference type="PANTHER" id="PTHR10458">
    <property type="entry name" value="PEPTIDE DEFORMYLASE"/>
    <property type="match status" value="1"/>
</dbReference>
<name>A0A926HZE8_9FIRM</name>
<feature type="binding site" evidence="3">
    <location>
        <position position="90"/>
    </location>
    <ligand>
        <name>Fe cation</name>
        <dbReference type="ChEBI" id="CHEBI:24875"/>
    </ligand>
</feature>
<dbReference type="GO" id="GO:0042586">
    <property type="term" value="F:peptide deformylase activity"/>
    <property type="evidence" value="ECO:0007669"/>
    <property type="project" value="UniProtKB-UniRule"/>
</dbReference>
<dbReference type="InterPro" id="IPR036821">
    <property type="entry name" value="Peptide_deformylase_sf"/>
</dbReference>
<comment type="similarity">
    <text evidence="1 3">Belongs to the polypeptide deformylase family.</text>
</comment>
<dbReference type="PIRSF" id="PIRSF004749">
    <property type="entry name" value="Pep_def"/>
    <property type="match status" value="1"/>
</dbReference>
<evidence type="ECO:0000256" key="3">
    <source>
        <dbReference type="HAMAP-Rule" id="MF_00163"/>
    </source>
</evidence>
<dbReference type="CDD" id="cd00487">
    <property type="entry name" value="Pep_deformylase"/>
    <property type="match status" value="1"/>
</dbReference>
<dbReference type="HAMAP" id="MF_00163">
    <property type="entry name" value="Pep_deformylase"/>
    <property type="match status" value="1"/>
</dbReference>
<feature type="binding site" evidence="3">
    <location>
        <position position="132"/>
    </location>
    <ligand>
        <name>Fe cation</name>
        <dbReference type="ChEBI" id="CHEBI:24875"/>
    </ligand>
</feature>
<protein>
    <recommendedName>
        <fullName evidence="3">Peptide deformylase</fullName>
        <shortName evidence="3">PDF</shortName>
        <ecNumber evidence="3">3.5.1.88</ecNumber>
    </recommendedName>
    <alternativeName>
        <fullName evidence="3">Polypeptide deformylase</fullName>
    </alternativeName>
</protein>
<dbReference type="Gene3D" id="3.90.45.10">
    <property type="entry name" value="Peptide deformylase"/>
    <property type="match status" value="1"/>
</dbReference>
<accession>A0A926HZE8</accession>
<feature type="active site" evidence="3">
    <location>
        <position position="133"/>
    </location>
</feature>
<reference evidence="4" key="1">
    <citation type="submission" date="2020-08" db="EMBL/GenBank/DDBJ databases">
        <title>Genome public.</title>
        <authorList>
            <person name="Liu C."/>
            <person name="Sun Q."/>
        </authorList>
    </citation>
    <scope>NUCLEOTIDE SEQUENCE</scope>
    <source>
        <strain evidence="4">H8</strain>
    </source>
</reference>
<dbReference type="AlphaFoldDB" id="A0A926HZE8"/>
<sequence length="152" mass="16882">MAIRKVLTIPDDNDFLRKKSRDVTMIDDRILTLLDDMKETLYAENGVGLAAPQVGILRRVVVIDVGEGLIELINPVIVYKKGEQINAEGCLSIPGRSGTVSRPEKVRVRAIDRNNKEFTIEGEGLLAIALCHEIDHLNGTLYVDKMIAEVEN</sequence>
<gene>
    <name evidence="3 4" type="primary">def</name>
    <name evidence="4" type="ORF">H8698_08960</name>
</gene>
<keyword evidence="5" id="KW-1185">Reference proteome</keyword>
<comment type="catalytic activity">
    <reaction evidence="3">
        <text>N-terminal N-formyl-L-methionyl-[peptide] + H2O = N-terminal L-methionyl-[peptide] + formate</text>
        <dbReference type="Rhea" id="RHEA:24420"/>
        <dbReference type="Rhea" id="RHEA-COMP:10639"/>
        <dbReference type="Rhea" id="RHEA-COMP:10640"/>
        <dbReference type="ChEBI" id="CHEBI:15377"/>
        <dbReference type="ChEBI" id="CHEBI:15740"/>
        <dbReference type="ChEBI" id="CHEBI:49298"/>
        <dbReference type="ChEBI" id="CHEBI:64731"/>
        <dbReference type="EC" id="3.5.1.88"/>
    </reaction>
</comment>
<keyword evidence="3 4" id="KW-0378">Hydrolase</keyword>
<comment type="caution">
    <text evidence="4">The sequence shown here is derived from an EMBL/GenBank/DDBJ whole genome shotgun (WGS) entry which is preliminary data.</text>
</comment>
<keyword evidence="2 3" id="KW-0408">Iron</keyword>
<dbReference type="RefSeq" id="WP_177678025.1">
    <property type="nucleotide sequence ID" value="NZ_JACRSU010000003.1"/>
</dbReference>
<dbReference type="NCBIfam" id="NF001159">
    <property type="entry name" value="PRK00150.1-3"/>
    <property type="match status" value="1"/>
</dbReference>
<comment type="function">
    <text evidence="3">Removes the formyl group from the N-terminal Met of newly synthesized proteins. Requires at least a dipeptide for an efficient rate of reaction. N-terminal L-methionine is a prerequisite for activity but the enzyme has broad specificity at other positions.</text>
</comment>
<dbReference type="Proteomes" id="UP000611762">
    <property type="component" value="Unassembled WGS sequence"/>
</dbReference>
<evidence type="ECO:0000313" key="4">
    <source>
        <dbReference type="EMBL" id="MBC8541100.1"/>
    </source>
</evidence>
<dbReference type="GO" id="GO:0006412">
    <property type="term" value="P:translation"/>
    <property type="evidence" value="ECO:0007669"/>
    <property type="project" value="UniProtKB-UniRule"/>
</dbReference>
<keyword evidence="3" id="KW-0648">Protein biosynthesis</keyword>
<dbReference type="InterPro" id="IPR023635">
    <property type="entry name" value="Peptide_deformylase"/>
</dbReference>
<evidence type="ECO:0000256" key="2">
    <source>
        <dbReference type="ARBA" id="ARBA00023004"/>
    </source>
</evidence>
<evidence type="ECO:0000313" key="5">
    <source>
        <dbReference type="Proteomes" id="UP000611762"/>
    </source>
</evidence>
<dbReference type="NCBIfam" id="TIGR00079">
    <property type="entry name" value="pept_deformyl"/>
    <property type="match status" value="1"/>
</dbReference>
<dbReference type="PRINTS" id="PR01576">
    <property type="entry name" value="PDEFORMYLASE"/>
</dbReference>
<dbReference type="EMBL" id="JACRSU010000003">
    <property type="protein sequence ID" value="MBC8541100.1"/>
    <property type="molecule type" value="Genomic_DNA"/>
</dbReference>
<comment type="cofactor">
    <cofactor evidence="3">
        <name>Fe(2+)</name>
        <dbReference type="ChEBI" id="CHEBI:29033"/>
    </cofactor>
    <text evidence="3">Binds 1 Fe(2+) ion.</text>
</comment>
<proteinExistence type="inferred from homology"/>